<sequence>MTTPPTEALSAVVLVGLGGAAGAVSRYLLGQIVAGRRATLAVNVLGSALLGIVVAAGPALGGPTTLAVGTGFCGAFTTFSSFAVGVVELATEDRRADAAEFAAVNLLAALGGVGLGSALIAL</sequence>
<dbReference type="RefSeq" id="WP_267624108.1">
    <property type="nucleotide sequence ID" value="NZ_JAODIW010000008.1"/>
</dbReference>
<keyword evidence="8" id="KW-0407">Ion channel</keyword>
<comment type="caution">
    <text evidence="9">The sequence shown here is derived from an EMBL/GenBank/DDBJ whole genome shotgun (WGS) entry which is preliminary data.</text>
</comment>
<comment type="subcellular location">
    <subcellularLocation>
        <location evidence="1 8">Cell membrane</location>
        <topology evidence="1 8">Multi-pass membrane protein</topology>
    </subcellularLocation>
</comment>
<protein>
    <recommendedName>
        <fullName evidence="8">Fluoride-specific ion channel FluC</fullName>
    </recommendedName>
</protein>
<keyword evidence="8" id="KW-0915">Sodium</keyword>
<evidence type="ECO:0000256" key="3">
    <source>
        <dbReference type="ARBA" id="ARBA00022692"/>
    </source>
</evidence>
<name>A0ABD5PBX1_9EURY</name>
<evidence type="ECO:0000256" key="5">
    <source>
        <dbReference type="ARBA" id="ARBA00023136"/>
    </source>
</evidence>
<gene>
    <name evidence="8" type="primary">fluC</name>
    <name evidence="8" type="synonym">crcB</name>
    <name evidence="9" type="ORF">ACFO0N_09790</name>
</gene>
<dbReference type="GO" id="GO:0062054">
    <property type="term" value="F:fluoride channel activity"/>
    <property type="evidence" value="ECO:0007669"/>
    <property type="project" value="UniProtKB-UniRule"/>
</dbReference>
<organism evidence="9 10">
    <name type="scientific">Halobium salinum</name>
    <dbReference type="NCBI Taxonomy" id="1364940"/>
    <lineage>
        <taxon>Archaea</taxon>
        <taxon>Methanobacteriati</taxon>
        <taxon>Methanobacteriota</taxon>
        <taxon>Stenosarchaea group</taxon>
        <taxon>Halobacteria</taxon>
        <taxon>Halobacteriales</taxon>
        <taxon>Haloferacaceae</taxon>
        <taxon>Halobium</taxon>
    </lineage>
</organism>
<keyword evidence="8" id="KW-0813">Transport</keyword>
<dbReference type="GO" id="GO:0046872">
    <property type="term" value="F:metal ion binding"/>
    <property type="evidence" value="ECO:0007669"/>
    <property type="project" value="UniProtKB-KW"/>
</dbReference>
<comment type="function">
    <text evidence="8">Fluoride-specific ion channel. Important for reducing fluoride concentration in the cell, thus reducing its toxicity.</text>
</comment>
<dbReference type="Pfam" id="PF02537">
    <property type="entry name" value="CRCB"/>
    <property type="match status" value="1"/>
</dbReference>
<evidence type="ECO:0000256" key="8">
    <source>
        <dbReference type="HAMAP-Rule" id="MF_00454"/>
    </source>
</evidence>
<keyword evidence="4 8" id="KW-1133">Transmembrane helix</keyword>
<dbReference type="InterPro" id="IPR003691">
    <property type="entry name" value="FluC"/>
</dbReference>
<evidence type="ECO:0000256" key="7">
    <source>
        <dbReference type="ARBA" id="ARBA00035585"/>
    </source>
</evidence>
<comment type="activity regulation">
    <text evidence="8">Na(+) is not transported, but it plays an essential structural role and its presence is essential for fluoride channel function.</text>
</comment>
<feature type="binding site" evidence="8">
    <location>
        <position position="77"/>
    </location>
    <ligand>
        <name>Na(+)</name>
        <dbReference type="ChEBI" id="CHEBI:29101"/>
        <note>structural</note>
    </ligand>
</feature>
<feature type="transmembrane region" description="Helical" evidence="8">
    <location>
        <begin position="101"/>
        <end position="121"/>
    </location>
</feature>
<evidence type="ECO:0000256" key="2">
    <source>
        <dbReference type="ARBA" id="ARBA00022475"/>
    </source>
</evidence>
<evidence type="ECO:0000256" key="4">
    <source>
        <dbReference type="ARBA" id="ARBA00022989"/>
    </source>
</evidence>
<dbReference type="HAMAP" id="MF_00454">
    <property type="entry name" value="FluC"/>
    <property type="match status" value="1"/>
</dbReference>
<dbReference type="GO" id="GO:0005886">
    <property type="term" value="C:plasma membrane"/>
    <property type="evidence" value="ECO:0007669"/>
    <property type="project" value="UniProtKB-SubCell"/>
</dbReference>
<keyword evidence="5 8" id="KW-0472">Membrane</keyword>
<dbReference type="GO" id="GO:0140114">
    <property type="term" value="P:cellular detoxification of fluoride"/>
    <property type="evidence" value="ECO:0007669"/>
    <property type="project" value="UniProtKB-UniRule"/>
</dbReference>
<feature type="binding site" evidence="8">
    <location>
        <position position="74"/>
    </location>
    <ligand>
        <name>Na(+)</name>
        <dbReference type="ChEBI" id="CHEBI:29101"/>
        <note>structural</note>
    </ligand>
</feature>
<dbReference type="PANTHER" id="PTHR28259:SF1">
    <property type="entry name" value="FLUORIDE EXPORT PROTEIN 1-RELATED"/>
    <property type="match status" value="1"/>
</dbReference>
<dbReference type="Proteomes" id="UP001595921">
    <property type="component" value="Unassembled WGS sequence"/>
</dbReference>
<proteinExistence type="inferred from homology"/>
<comment type="similarity">
    <text evidence="6 8">Belongs to the fluoride channel Fluc/FEX (TC 1.A.43) family.</text>
</comment>
<evidence type="ECO:0000256" key="1">
    <source>
        <dbReference type="ARBA" id="ARBA00004651"/>
    </source>
</evidence>
<keyword evidence="8" id="KW-0479">Metal-binding</keyword>
<feature type="transmembrane region" description="Helical" evidence="8">
    <location>
        <begin position="66"/>
        <end position="89"/>
    </location>
</feature>
<evidence type="ECO:0000256" key="6">
    <source>
        <dbReference type="ARBA" id="ARBA00035120"/>
    </source>
</evidence>
<evidence type="ECO:0000313" key="9">
    <source>
        <dbReference type="EMBL" id="MFC4358238.1"/>
    </source>
</evidence>
<keyword evidence="8" id="KW-0406">Ion transport</keyword>
<keyword evidence="3 8" id="KW-0812">Transmembrane</keyword>
<keyword evidence="10" id="KW-1185">Reference proteome</keyword>
<comment type="catalytic activity">
    <reaction evidence="7">
        <text>fluoride(in) = fluoride(out)</text>
        <dbReference type="Rhea" id="RHEA:76159"/>
        <dbReference type="ChEBI" id="CHEBI:17051"/>
    </reaction>
    <physiologicalReaction direction="left-to-right" evidence="7">
        <dbReference type="Rhea" id="RHEA:76160"/>
    </physiologicalReaction>
</comment>
<keyword evidence="2 8" id="KW-1003">Cell membrane</keyword>
<dbReference type="AlphaFoldDB" id="A0ABD5PBX1"/>
<evidence type="ECO:0000313" key="10">
    <source>
        <dbReference type="Proteomes" id="UP001595921"/>
    </source>
</evidence>
<reference evidence="9 10" key="1">
    <citation type="journal article" date="2019" name="Int. J. Syst. Evol. Microbiol.">
        <title>The Global Catalogue of Microorganisms (GCM) 10K type strain sequencing project: providing services to taxonomists for standard genome sequencing and annotation.</title>
        <authorList>
            <consortium name="The Broad Institute Genomics Platform"/>
            <consortium name="The Broad Institute Genome Sequencing Center for Infectious Disease"/>
            <person name="Wu L."/>
            <person name="Ma J."/>
        </authorList>
    </citation>
    <scope>NUCLEOTIDE SEQUENCE [LARGE SCALE GENOMIC DNA]</scope>
    <source>
        <strain evidence="9 10">CGMCC 1.12553</strain>
    </source>
</reference>
<accession>A0ABD5PBX1</accession>
<dbReference type="PANTHER" id="PTHR28259">
    <property type="entry name" value="FLUORIDE EXPORT PROTEIN 1-RELATED"/>
    <property type="match status" value="1"/>
</dbReference>
<feature type="transmembrane region" description="Helical" evidence="8">
    <location>
        <begin position="40"/>
        <end position="60"/>
    </location>
</feature>
<dbReference type="EMBL" id="JBHSDS010000006">
    <property type="protein sequence ID" value="MFC4358238.1"/>
    <property type="molecule type" value="Genomic_DNA"/>
</dbReference>
<feature type="transmembrane region" description="Helical" evidence="8">
    <location>
        <begin position="6"/>
        <end position="28"/>
    </location>
</feature>